<dbReference type="AlphaFoldDB" id="A0A895YGV8"/>
<name>A0A895YGV8_9ACTN</name>
<evidence type="ECO:0000313" key="1">
    <source>
        <dbReference type="EMBL" id="QSB13766.1"/>
    </source>
</evidence>
<organism evidence="1 2">
    <name type="scientific">Natronosporangium hydrolyticum</name>
    <dbReference type="NCBI Taxonomy" id="2811111"/>
    <lineage>
        <taxon>Bacteria</taxon>
        <taxon>Bacillati</taxon>
        <taxon>Actinomycetota</taxon>
        <taxon>Actinomycetes</taxon>
        <taxon>Micromonosporales</taxon>
        <taxon>Micromonosporaceae</taxon>
        <taxon>Natronosporangium</taxon>
    </lineage>
</organism>
<dbReference type="RefSeq" id="WP_239675872.1">
    <property type="nucleotide sequence ID" value="NZ_CP070499.1"/>
</dbReference>
<keyword evidence="2" id="KW-1185">Reference proteome</keyword>
<dbReference type="Proteomes" id="UP000662857">
    <property type="component" value="Chromosome"/>
</dbReference>
<dbReference type="KEGG" id="nhy:JQS43_19700"/>
<proteinExistence type="predicted"/>
<reference evidence="1" key="1">
    <citation type="submission" date="2021-02" db="EMBL/GenBank/DDBJ databases">
        <title>Natrosporangium hydrolyticum gen. nov., sp. nov, a haloalkaliphilic actinobacterium from a soda solonchak soil.</title>
        <authorList>
            <person name="Sorokin D.Y."/>
            <person name="Khijniak T.V."/>
            <person name="Zakharycheva A.P."/>
            <person name="Boueva O.V."/>
            <person name="Ariskina E.V."/>
            <person name="Hahnke R.L."/>
            <person name="Bunk B."/>
            <person name="Sproer C."/>
            <person name="Schumann P."/>
            <person name="Evtushenko L.I."/>
            <person name="Kublanov I.V."/>
        </authorList>
    </citation>
    <scope>NUCLEOTIDE SEQUENCE</scope>
    <source>
        <strain evidence="1">DSM 106523</strain>
    </source>
</reference>
<dbReference type="EMBL" id="CP070499">
    <property type="protein sequence ID" value="QSB13766.1"/>
    <property type="molecule type" value="Genomic_DNA"/>
</dbReference>
<evidence type="ECO:0000313" key="2">
    <source>
        <dbReference type="Proteomes" id="UP000662857"/>
    </source>
</evidence>
<protein>
    <submittedName>
        <fullName evidence="1">Uncharacterized protein</fullName>
    </submittedName>
</protein>
<accession>A0A895YGV8</accession>
<sequence length="119" mass="12977">MNERLLCAFFEDLAKSEEQAENAAIEIVTSPEVPTWVENHQVVNVLRGALSEPEHFEALAKVVRELVHSALHSALVSLDGGAESAEVGQLDLVDNEGASLGGSLHEKYVDYLFETGRMT</sequence>
<gene>
    <name evidence="1" type="ORF">JQS43_19700</name>
</gene>